<keyword evidence="2 12" id="KW-0639">Primosome</keyword>
<proteinExistence type="inferred from homology"/>
<keyword evidence="11 12" id="KW-0804">Transcription</keyword>
<dbReference type="InterPro" id="IPR050219">
    <property type="entry name" value="DnaG_primase"/>
</dbReference>
<protein>
    <recommendedName>
        <fullName evidence="12 13">DNA primase</fullName>
        <ecNumber evidence="12">2.7.7.101</ecNumber>
    </recommendedName>
</protein>
<sequence>MSRTVDTIKEKLSIVDVVGSYLKLEKAGQNFKAKCPFHNEKTPSFFLSPVRNTFYCFGCGEKGDIFTFVEKFEGLDFMGALKVLAERAGVPIIREEKGERDSRDRLFREMEEATLFFESKLQGNTEAFEYLGKRGVTKETISNWRIGFASDSWRDLFDHMKKKGWGEGELEAAGLIKKSDKGYYDRFRSRIMFPIADTSGRVIAFSGRIFGKDDSDAKYLNSPETPLFNKSETLYGLDKAKLSIRKNNFCILVEGQMDLILSHQAGFTNTVAVSGTALTRSHLTILRKICNRAILAFDSDSAGFRAAVKSAEIALRMGIEVKIADLPGGKDPADLVKDNPEDWKKAIAHSRHIIDFLLESLFKEKPSARKLAEGVSRTVLPFVSSLESKIEQSQFVAKIAERMSVHHDAIWEELKKARSFGDLPDNQKGFTPDRAEKGEGGDKKTHRGYIERRLTSLVFWQEHLGGDPMIVENIRKRVREIIGEEQLENLVAELAPFKNELLFEAEAYFGGAEGFEHELADLLKNLNRDHVKEEFGKAMRELQEAEKMKDTVRAMELLKRCQELSKQMNELSVAK</sequence>
<dbReference type="EC" id="2.7.7.101" evidence="12"/>
<dbReference type="Gene3D" id="3.40.1360.10">
    <property type="match status" value="1"/>
</dbReference>
<dbReference type="PIRSF" id="PIRSF002811">
    <property type="entry name" value="DnaG"/>
    <property type="match status" value="1"/>
</dbReference>
<dbReference type="SUPFAM" id="SSF57783">
    <property type="entry name" value="Zinc beta-ribbon"/>
    <property type="match status" value="1"/>
</dbReference>
<keyword evidence="3 12" id="KW-0808">Transferase</keyword>
<dbReference type="InterPro" id="IPR013264">
    <property type="entry name" value="DNAG_N"/>
</dbReference>
<organism evidence="18 19">
    <name type="scientific">Candidatus Taylorbacteria bacterium RIFCSPHIGHO2_02_FULL_45_35</name>
    <dbReference type="NCBI Taxonomy" id="1802311"/>
    <lineage>
        <taxon>Bacteria</taxon>
        <taxon>Candidatus Tayloriibacteriota</taxon>
    </lineage>
</organism>
<keyword evidence="9" id="KW-0460">Magnesium</keyword>
<evidence type="ECO:0000256" key="16">
    <source>
        <dbReference type="SAM" id="MobiDB-lite"/>
    </source>
</evidence>
<dbReference type="FunFam" id="3.90.580.10:FF:000001">
    <property type="entry name" value="DNA primase"/>
    <property type="match status" value="1"/>
</dbReference>
<dbReference type="SMART" id="SM00493">
    <property type="entry name" value="TOPRIM"/>
    <property type="match status" value="1"/>
</dbReference>
<dbReference type="GO" id="GO:0003899">
    <property type="term" value="F:DNA-directed RNA polymerase activity"/>
    <property type="evidence" value="ECO:0007669"/>
    <property type="project" value="UniProtKB-UniRule"/>
</dbReference>
<keyword evidence="8 12" id="KW-0862">Zinc</keyword>
<dbReference type="FunFam" id="3.90.980.10:FF:000001">
    <property type="entry name" value="DNA primase"/>
    <property type="match status" value="1"/>
</dbReference>
<dbReference type="HAMAP" id="MF_00974">
    <property type="entry name" value="DNA_primase_DnaG"/>
    <property type="match status" value="1"/>
</dbReference>
<keyword evidence="10 12" id="KW-0238">DNA-binding</keyword>
<evidence type="ECO:0000256" key="1">
    <source>
        <dbReference type="ARBA" id="ARBA00022478"/>
    </source>
</evidence>
<dbReference type="GO" id="GO:0003677">
    <property type="term" value="F:DNA binding"/>
    <property type="evidence" value="ECO:0007669"/>
    <property type="project" value="UniProtKB-KW"/>
</dbReference>
<dbReference type="InterPro" id="IPR006171">
    <property type="entry name" value="TOPRIM_dom"/>
</dbReference>
<accession>A0A1G2MVH7</accession>
<reference evidence="18 19" key="1">
    <citation type="journal article" date="2016" name="Nat. Commun.">
        <title>Thousands of microbial genomes shed light on interconnected biogeochemical processes in an aquifer system.</title>
        <authorList>
            <person name="Anantharaman K."/>
            <person name="Brown C.T."/>
            <person name="Hug L.A."/>
            <person name="Sharon I."/>
            <person name="Castelle C.J."/>
            <person name="Probst A.J."/>
            <person name="Thomas B.C."/>
            <person name="Singh A."/>
            <person name="Wilkins M.J."/>
            <person name="Karaoz U."/>
            <person name="Brodie E.L."/>
            <person name="Williams K.H."/>
            <person name="Hubbard S.S."/>
            <person name="Banfield J.F."/>
        </authorList>
    </citation>
    <scope>NUCLEOTIDE SEQUENCE [LARGE SCALE GENOMIC DNA]</scope>
</reference>
<dbReference type="Proteomes" id="UP000177943">
    <property type="component" value="Unassembled WGS sequence"/>
</dbReference>
<dbReference type="InterPro" id="IPR037068">
    <property type="entry name" value="DNA_primase_core_N_sf"/>
</dbReference>
<keyword evidence="1 12" id="KW-0240">DNA-directed RNA polymerase</keyword>
<name>A0A1G2MVH7_9BACT</name>
<dbReference type="InterPro" id="IPR006295">
    <property type="entry name" value="DNA_primase_DnaG"/>
</dbReference>
<evidence type="ECO:0000256" key="5">
    <source>
        <dbReference type="ARBA" id="ARBA00022705"/>
    </source>
</evidence>
<dbReference type="Gene3D" id="3.90.580.10">
    <property type="entry name" value="Zinc finger, CHC2-type domain"/>
    <property type="match status" value="1"/>
</dbReference>
<evidence type="ECO:0000256" key="14">
    <source>
        <dbReference type="PIRSR" id="PIRSR002811-1"/>
    </source>
</evidence>
<comment type="catalytic activity">
    <reaction evidence="12">
        <text>ssDNA + n NTP = ssDNA/pppN(pN)n-1 hybrid + (n-1) diphosphate.</text>
        <dbReference type="EC" id="2.7.7.101"/>
    </reaction>
</comment>
<evidence type="ECO:0000256" key="12">
    <source>
        <dbReference type="HAMAP-Rule" id="MF_00974"/>
    </source>
</evidence>
<dbReference type="AlphaFoldDB" id="A0A1G2MVH7"/>
<dbReference type="InterPro" id="IPR030846">
    <property type="entry name" value="DnaG_bac"/>
</dbReference>
<keyword evidence="7 12" id="KW-0863">Zinc-finger</keyword>
<comment type="subunit">
    <text evidence="12">Monomer. Interacts with DnaB.</text>
</comment>
<dbReference type="Pfam" id="PF08275">
    <property type="entry name" value="DNAG_N"/>
    <property type="match status" value="1"/>
</dbReference>
<feature type="coiled-coil region" evidence="15">
    <location>
        <begin position="528"/>
        <end position="574"/>
    </location>
</feature>
<dbReference type="PANTHER" id="PTHR30313:SF2">
    <property type="entry name" value="DNA PRIMASE"/>
    <property type="match status" value="1"/>
</dbReference>
<gene>
    <name evidence="12" type="primary">dnaG</name>
    <name evidence="18" type="ORF">A3D56_01470</name>
</gene>
<feature type="region of interest" description="Disordered" evidence="16">
    <location>
        <begin position="422"/>
        <end position="444"/>
    </location>
</feature>
<evidence type="ECO:0000256" key="9">
    <source>
        <dbReference type="ARBA" id="ARBA00022842"/>
    </source>
</evidence>
<evidence type="ECO:0000256" key="11">
    <source>
        <dbReference type="ARBA" id="ARBA00023163"/>
    </source>
</evidence>
<comment type="domain">
    <text evidence="12">Contains an N-terminal zinc-binding domain, a central core domain that contains the primase activity, and a C-terminal DnaB-binding domain.</text>
</comment>
<dbReference type="GO" id="GO:0006269">
    <property type="term" value="P:DNA replication, synthesis of primer"/>
    <property type="evidence" value="ECO:0007669"/>
    <property type="project" value="UniProtKB-UniRule"/>
</dbReference>
<evidence type="ECO:0000256" key="8">
    <source>
        <dbReference type="ARBA" id="ARBA00022833"/>
    </source>
</evidence>
<evidence type="ECO:0000256" key="13">
    <source>
        <dbReference type="PIRNR" id="PIRNR002811"/>
    </source>
</evidence>
<comment type="caution">
    <text evidence="18">The sequence shown here is derived from an EMBL/GenBank/DDBJ whole genome shotgun (WGS) entry which is preliminary data.</text>
</comment>
<dbReference type="CDD" id="cd03364">
    <property type="entry name" value="TOPRIM_DnaG_primases"/>
    <property type="match status" value="1"/>
</dbReference>
<evidence type="ECO:0000259" key="17">
    <source>
        <dbReference type="PROSITE" id="PS50880"/>
    </source>
</evidence>
<dbReference type="EMBL" id="MHRP01000004">
    <property type="protein sequence ID" value="OHA27868.1"/>
    <property type="molecule type" value="Genomic_DNA"/>
</dbReference>
<evidence type="ECO:0000256" key="15">
    <source>
        <dbReference type="SAM" id="Coils"/>
    </source>
</evidence>
<evidence type="ECO:0000256" key="6">
    <source>
        <dbReference type="ARBA" id="ARBA00022723"/>
    </source>
</evidence>
<evidence type="ECO:0000256" key="2">
    <source>
        <dbReference type="ARBA" id="ARBA00022515"/>
    </source>
</evidence>
<dbReference type="PROSITE" id="PS50880">
    <property type="entry name" value="TOPRIM"/>
    <property type="match status" value="1"/>
</dbReference>
<dbReference type="NCBIfam" id="TIGR01391">
    <property type="entry name" value="dnaG"/>
    <property type="match status" value="1"/>
</dbReference>
<dbReference type="GO" id="GO:1990077">
    <property type="term" value="C:primosome complex"/>
    <property type="evidence" value="ECO:0007669"/>
    <property type="project" value="UniProtKB-KW"/>
</dbReference>
<comment type="similarity">
    <text evidence="12 13">Belongs to the DnaG primase family.</text>
</comment>
<evidence type="ECO:0000256" key="10">
    <source>
        <dbReference type="ARBA" id="ARBA00023125"/>
    </source>
</evidence>
<feature type="domain" description="Toprim" evidence="17">
    <location>
        <begin position="248"/>
        <end position="327"/>
    </location>
</feature>
<dbReference type="InterPro" id="IPR002694">
    <property type="entry name" value="Znf_CHC2"/>
</dbReference>
<evidence type="ECO:0000256" key="3">
    <source>
        <dbReference type="ARBA" id="ARBA00022679"/>
    </source>
</evidence>
<comment type="function">
    <text evidence="12 13">RNA polymerase that catalyzes the synthesis of short RNA molecules used as primers for DNA polymerase during DNA replication.</text>
</comment>
<feature type="zinc finger region" description="CHC2-type" evidence="12 14">
    <location>
        <begin position="35"/>
        <end position="59"/>
    </location>
</feature>
<comment type="cofactor">
    <cofactor evidence="12 13 14">
        <name>Zn(2+)</name>
        <dbReference type="ChEBI" id="CHEBI:29105"/>
    </cofactor>
    <text evidence="12 13 14">Binds 1 zinc ion per monomer.</text>
</comment>
<feature type="compositionally biased region" description="Basic and acidic residues" evidence="16">
    <location>
        <begin position="431"/>
        <end position="444"/>
    </location>
</feature>
<evidence type="ECO:0000256" key="4">
    <source>
        <dbReference type="ARBA" id="ARBA00022695"/>
    </source>
</evidence>
<keyword evidence="6 12" id="KW-0479">Metal-binding</keyword>
<dbReference type="InterPro" id="IPR034151">
    <property type="entry name" value="TOPRIM_DnaG_bac"/>
</dbReference>
<evidence type="ECO:0000313" key="18">
    <source>
        <dbReference type="EMBL" id="OHA27868.1"/>
    </source>
</evidence>
<dbReference type="Pfam" id="PF01807">
    <property type="entry name" value="Zn_ribbon_DnaG"/>
    <property type="match status" value="1"/>
</dbReference>
<dbReference type="InterPro" id="IPR036977">
    <property type="entry name" value="DNA_primase_Znf_CHC2"/>
</dbReference>
<dbReference type="GO" id="GO:0005737">
    <property type="term" value="C:cytoplasm"/>
    <property type="evidence" value="ECO:0007669"/>
    <property type="project" value="TreeGrafter"/>
</dbReference>
<keyword evidence="4 12" id="KW-0548">Nucleotidyltransferase</keyword>
<dbReference type="GO" id="GO:0000428">
    <property type="term" value="C:DNA-directed RNA polymerase complex"/>
    <property type="evidence" value="ECO:0007669"/>
    <property type="project" value="UniProtKB-KW"/>
</dbReference>
<dbReference type="PANTHER" id="PTHR30313">
    <property type="entry name" value="DNA PRIMASE"/>
    <property type="match status" value="1"/>
</dbReference>
<evidence type="ECO:0000256" key="7">
    <source>
        <dbReference type="ARBA" id="ARBA00022771"/>
    </source>
</evidence>
<dbReference type="GO" id="GO:0008270">
    <property type="term" value="F:zinc ion binding"/>
    <property type="evidence" value="ECO:0007669"/>
    <property type="project" value="UniProtKB-UniRule"/>
</dbReference>
<dbReference type="Gene3D" id="3.90.980.10">
    <property type="entry name" value="DNA primase, catalytic core, N-terminal domain"/>
    <property type="match status" value="1"/>
</dbReference>
<keyword evidence="15" id="KW-0175">Coiled coil</keyword>
<keyword evidence="5 12" id="KW-0235">DNA replication</keyword>
<dbReference type="SMART" id="SM00400">
    <property type="entry name" value="ZnF_CHCC"/>
    <property type="match status" value="1"/>
</dbReference>
<dbReference type="Pfam" id="PF13155">
    <property type="entry name" value="Toprim_2"/>
    <property type="match status" value="1"/>
</dbReference>
<dbReference type="SUPFAM" id="SSF56731">
    <property type="entry name" value="DNA primase core"/>
    <property type="match status" value="1"/>
</dbReference>
<evidence type="ECO:0000313" key="19">
    <source>
        <dbReference type="Proteomes" id="UP000177943"/>
    </source>
</evidence>